<geneLocation type="plasmid" evidence="4">
    <name>ii</name>
</geneLocation>
<dbReference type="EMBL" id="LT984807">
    <property type="protein sequence ID" value="SPD59166.1"/>
    <property type="molecule type" value="Genomic_DNA"/>
</dbReference>
<dbReference type="RefSeq" id="WP_018008218.1">
    <property type="nucleotide sequence ID" value="NZ_AQUR01000106.1"/>
</dbReference>
<dbReference type="Proteomes" id="UP000256710">
    <property type="component" value="Unassembled WGS sequence"/>
</dbReference>
<organism evidence="3 4">
    <name type="scientific">Cupriavidus neocaledonicus</name>
    <dbReference type="NCBI Taxonomy" id="1040979"/>
    <lineage>
        <taxon>Bacteria</taxon>
        <taxon>Pseudomonadati</taxon>
        <taxon>Pseudomonadota</taxon>
        <taxon>Betaproteobacteria</taxon>
        <taxon>Burkholderiales</taxon>
        <taxon>Burkholderiaceae</taxon>
        <taxon>Cupriavidus</taxon>
    </lineage>
</organism>
<evidence type="ECO:0000313" key="4">
    <source>
        <dbReference type="Proteomes" id="UP000255168"/>
    </source>
</evidence>
<dbReference type="Pfam" id="PF12680">
    <property type="entry name" value="SnoaL_2"/>
    <property type="match status" value="1"/>
</dbReference>
<reference evidence="4 5" key="1">
    <citation type="submission" date="2018-01" db="EMBL/GenBank/DDBJ databases">
        <authorList>
            <person name="Clerissi C."/>
        </authorList>
    </citation>
    <scope>NUCLEOTIDE SEQUENCE [LARGE SCALE GENOMIC DNA]</scope>
    <source>
        <strain evidence="2">Cupriavidus taiwanensis STM 6082</strain>
        <strain evidence="3">Cupriavidus taiwanensis STM 6160</strain>
        <plasmid evidence="4">ii</plasmid>
        <plasmid evidence="3">II</plasmid>
    </source>
</reference>
<dbReference type="SUPFAM" id="SSF54427">
    <property type="entry name" value="NTF2-like"/>
    <property type="match status" value="1"/>
</dbReference>
<geneLocation type="plasmid" evidence="3">
    <name>II</name>
</geneLocation>
<proteinExistence type="predicted"/>
<keyword evidence="3" id="KW-0614">Plasmid</keyword>
<dbReference type="InterPro" id="IPR032710">
    <property type="entry name" value="NTF2-like_dom_sf"/>
</dbReference>
<dbReference type="InterPro" id="IPR037401">
    <property type="entry name" value="SnoaL-like"/>
</dbReference>
<keyword evidence="5" id="KW-1185">Reference proteome</keyword>
<evidence type="ECO:0000259" key="1">
    <source>
        <dbReference type="Pfam" id="PF12680"/>
    </source>
</evidence>
<dbReference type="Gene3D" id="3.10.450.50">
    <property type="match status" value="1"/>
</dbReference>
<evidence type="ECO:0000313" key="3">
    <source>
        <dbReference type="EMBL" id="SPD59166.1"/>
    </source>
</evidence>
<feature type="domain" description="SnoaL-like" evidence="1">
    <location>
        <begin position="20"/>
        <end position="116"/>
    </location>
</feature>
<protein>
    <submittedName>
        <fullName evidence="2">Phenazine biosynthesis protein</fullName>
    </submittedName>
</protein>
<evidence type="ECO:0000313" key="5">
    <source>
        <dbReference type="Proteomes" id="UP000256710"/>
    </source>
</evidence>
<sequence length="142" mass="15886">MTIATTLLRQHLQSLVDAPQQWQELIAENIVWDLPYAPSLGHPLRLEGRESVLRHASWFAGAVRDFHFFDAIVTATDDPLHAIARVRGEGLIAATGRTYRQEYVVFLTARDGRIVHLREYFDPVQAALALDAPVVGVSSRSI</sequence>
<dbReference type="Proteomes" id="UP000255168">
    <property type="component" value="Plasmid II"/>
</dbReference>
<accession>A0A375HQ85</accession>
<name>A0A375HQ85_9BURK</name>
<gene>
    <name evidence="2" type="ORF">CBM2605_B130460</name>
    <name evidence="3" type="ORF">CBM2607_MP10568</name>
</gene>
<dbReference type="EMBL" id="OFTC01000036">
    <property type="protein sequence ID" value="SOZ39163.1"/>
    <property type="molecule type" value="Genomic_DNA"/>
</dbReference>
<evidence type="ECO:0000313" key="2">
    <source>
        <dbReference type="EMBL" id="SOZ39163.1"/>
    </source>
</evidence>
<dbReference type="AlphaFoldDB" id="A0A375HQ85"/>